<comment type="caution">
    <text evidence="2">The sequence shown here is derived from an EMBL/GenBank/DDBJ whole genome shotgun (WGS) entry which is preliminary data.</text>
</comment>
<feature type="domain" description="Zinc knuckle CX2CX4HX4C" evidence="1">
    <location>
        <begin position="137"/>
        <end position="184"/>
    </location>
</feature>
<name>A0AAE1YMZ9_9LAMI</name>
<keyword evidence="3" id="KW-1185">Reference proteome</keyword>
<reference evidence="2" key="1">
    <citation type="submission" date="2020-06" db="EMBL/GenBank/DDBJ databases">
        <authorList>
            <person name="Li T."/>
            <person name="Hu X."/>
            <person name="Zhang T."/>
            <person name="Song X."/>
            <person name="Zhang H."/>
            <person name="Dai N."/>
            <person name="Sheng W."/>
            <person name="Hou X."/>
            <person name="Wei L."/>
        </authorList>
    </citation>
    <scope>NUCLEOTIDE SEQUENCE</scope>
    <source>
        <strain evidence="2">3651</strain>
        <tissue evidence="2">Leaf</tissue>
    </source>
</reference>
<dbReference type="InterPro" id="IPR025836">
    <property type="entry name" value="Zn_knuckle_CX2CX4HX4C"/>
</dbReference>
<evidence type="ECO:0000259" key="1">
    <source>
        <dbReference type="Pfam" id="PF14392"/>
    </source>
</evidence>
<evidence type="ECO:0000313" key="3">
    <source>
        <dbReference type="Proteomes" id="UP001293254"/>
    </source>
</evidence>
<proteinExistence type="predicted"/>
<dbReference type="PANTHER" id="PTHR31286:SF153">
    <property type="entry name" value="DUF4283 DOMAIN PROTEIN"/>
    <property type="match status" value="1"/>
</dbReference>
<protein>
    <recommendedName>
        <fullName evidence="1">Zinc knuckle CX2CX4HX4C domain-containing protein</fullName>
    </recommendedName>
</protein>
<dbReference type="AlphaFoldDB" id="A0AAE1YMZ9"/>
<gene>
    <name evidence="2" type="ORF">Salat_1101700</name>
</gene>
<dbReference type="Proteomes" id="UP001293254">
    <property type="component" value="Unassembled WGS sequence"/>
</dbReference>
<reference evidence="2" key="2">
    <citation type="journal article" date="2024" name="Plant">
        <title>Genomic evolution and insights into agronomic trait innovations of Sesamum species.</title>
        <authorList>
            <person name="Miao H."/>
            <person name="Wang L."/>
            <person name="Qu L."/>
            <person name="Liu H."/>
            <person name="Sun Y."/>
            <person name="Le M."/>
            <person name="Wang Q."/>
            <person name="Wei S."/>
            <person name="Zheng Y."/>
            <person name="Lin W."/>
            <person name="Duan Y."/>
            <person name="Cao H."/>
            <person name="Xiong S."/>
            <person name="Wang X."/>
            <person name="Wei L."/>
            <person name="Li C."/>
            <person name="Ma Q."/>
            <person name="Ju M."/>
            <person name="Zhao R."/>
            <person name="Li G."/>
            <person name="Mu C."/>
            <person name="Tian Q."/>
            <person name="Mei H."/>
            <person name="Zhang T."/>
            <person name="Gao T."/>
            <person name="Zhang H."/>
        </authorList>
    </citation>
    <scope>NUCLEOTIDE SEQUENCE</scope>
    <source>
        <strain evidence="2">3651</strain>
    </source>
</reference>
<organism evidence="2 3">
    <name type="scientific">Sesamum alatum</name>
    <dbReference type="NCBI Taxonomy" id="300844"/>
    <lineage>
        <taxon>Eukaryota</taxon>
        <taxon>Viridiplantae</taxon>
        <taxon>Streptophyta</taxon>
        <taxon>Embryophyta</taxon>
        <taxon>Tracheophyta</taxon>
        <taxon>Spermatophyta</taxon>
        <taxon>Magnoliopsida</taxon>
        <taxon>eudicotyledons</taxon>
        <taxon>Gunneridae</taxon>
        <taxon>Pentapetalae</taxon>
        <taxon>asterids</taxon>
        <taxon>lamiids</taxon>
        <taxon>Lamiales</taxon>
        <taxon>Pedaliaceae</taxon>
        <taxon>Sesamum</taxon>
    </lineage>
</organism>
<dbReference type="InterPro" id="IPR040256">
    <property type="entry name" value="At4g02000-like"/>
</dbReference>
<dbReference type="EMBL" id="JACGWO010000003">
    <property type="protein sequence ID" value="KAK4433394.1"/>
    <property type="molecule type" value="Genomic_DNA"/>
</dbReference>
<evidence type="ECO:0000313" key="2">
    <source>
        <dbReference type="EMBL" id="KAK4433394.1"/>
    </source>
</evidence>
<dbReference type="PANTHER" id="PTHR31286">
    <property type="entry name" value="GLYCINE-RICH CELL WALL STRUCTURAL PROTEIN 1.8-LIKE"/>
    <property type="match status" value="1"/>
</dbReference>
<sequence>MNQKSKFSPRQIHTEALKSTLASSFNPVKGMDFRMIDGNRFLHKFHHTIDRDRVVEGAPLALNKNLLVLHLVGENENPVTVNLDHCDFYIHVYNLPVGKMTKEMAAFIGDKIGIFRNVGIDSDGVIWGSNLRIPVSINVTKPLPRVLKIISVFRDEIFVTFKYGSLPNFCYLYGMLGHLSKACELCFEPSFSDLSDNNPMGLG</sequence>
<accession>A0AAE1YMZ9</accession>
<dbReference type="Pfam" id="PF14392">
    <property type="entry name" value="zf-CCHC_4"/>
    <property type="match status" value="1"/>
</dbReference>